<reference evidence="7 8" key="1">
    <citation type="submission" date="2018-07" db="EMBL/GenBank/DDBJ databases">
        <title>Erythrobacter nanhaiensis sp. nov., a novel member of the genus Erythrobacter isolated from the South China Sea.</title>
        <authorList>
            <person name="Chen X."/>
            <person name="Liu J."/>
        </authorList>
    </citation>
    <scope>NUCLEOTIDE SEQUENCE [LARGE SCALE GENOMIC DNA]</scope>
    <source>
        <strain evidence="7 8">S-5</strain>
    </source>
</reference>
<dbReference type="InterPro" id="IPR014710">
    <property type="entry name" value="RmlC-like_jellyroll"/>
</dbReference>
<dbReference type="InterPro" id="IPR020449">
    <property type="entry name" value="Tscrpt_reg_AraC-type_HTH"/>
</dbReference>
<dbReference type="SUPFAM" id="SSF46689">
    <property type="entry name" value="Homeodomain-like"/>
    <property type="match status" value="1"/>
</dbReference>
<dbReference type="Proteomes" id="UP000254101">
    <property type="component" value="Unassembled WGS sequence"/>
</dbReference>
<keyword evidence="8" id="KW-1185">Reference proteome</keyword>
<dbReference type="PRINTS" id="PR00032">
    <property type="entry name" value="HTHARAC"/>
</dbReference>
<dbReference type="OrthoDB" id="9804543at2"/>
<evidence type="ECO:0000313" key="7">
    <source>
        <dbReference type="EMBL" id="RDS78434.1"/>
    </source>
</evidence>
<dbReference type="InterPro" id="IPR003313">
    <property type="entry name" value="AraC-bd"/>
</dbReference>
<evidence type="ECO:0000256" key="3">
    <source>
        <dbReference type="ARBA" id="ARBA00023125"/>
    </source>
</evidence>
<dbReference type="InterPro" id="IPR011051">
    <property type="entry name" value="RmlC_Cupin_sf"/>
</dbReference>
<dbReference type="RefSeq" id="WP_115492657.1">
    <property type="nucleotide sequence ID" value="NZ_JACHWW010000001.1"/>
</dbReference>
<protein>
    <submittedName>
        <fullName evidence="7">AraC family transcriptional regulator</fullName>
    </submittedName>
</protein>
<dbReference type="SMART" id="SM00342">
    <property type="entry name" value="HTH_ARAC"/>
    <property type="match status" value="1"/>
</dbReference>
<organism evidence="7 8">
    <name type="scientific">Alteriqipengyuania lutimaris</name>
    <dbReference type="NCBI Taxonomy" id="1538146"/>
    <lineage>
        <taxon>Bacteria</taxon>
        <taxon>Pseudomonadati</taxon>
        <taxon>Pseudomonadota</taxon>
        <taxon>Alphaproteobacteria</taxon>
        <taxon>Sphingomonadales</taxon>
        <taxon>Erythrobacteraceae</taxon>
        <taxon>Alteriqipengyuania</taxon>
    </lineage>
</organism>
<dbReference type="SUPFAM" id="SSF51182">
    <property type="entry name" value="RmlC-like cupins"/>
    <property type="match status" value="1"/>
</dbReference>
<evidence type="ECO:0000256" key="5">
    <source>
        <dbReference type="ARBA" id="ARBA00023163"/>
    </source>
</evidence>
<dbReference type="GO" id="GO:0043565">
    <property type="term" value="F:sequence-specific DNA binding"/>
    <property type="evidence" value="ECO:0007669"/>
    <property type="project" value="InterPro"/>
</dbReference>
<keyword evidence="3" id="KW-0238">DNA-binding</keyword>
<evidence type="ECO:0000256" key="1">
    <source>
        <dbReference type="ARBA" id="ARBA00022491"/>
    </source>
</evidence>
<dbReference type="PROSITE" id="PS00041">
    <property type="entry name" value="HTH_ARAC_FAMILY_1"/>
    <property type="match status" value="1"/>
</dbReference>
<dbReference type="InterPro" id="IPR009057">
    <property type="entry name" value="Homeodomain-like_sf"/>
</dbReference>
<evidence type="ECO:0000256" key="4">
    <source>
        <dbReference type="ARBA" id="ARBA00023159"/>
    </source>
</evidence>
<keyword evidence="4" id="KW-0010">Activator</keyword>
<dbReference type="PANTHER" id="PTHR11019:SF159">
    <property type="entry name" value="TRANSCRIPTIONAL REGULATOR-RELATED"/>
    <property type="match status" value="1"/>
</dbReference>
<dbReference type="PANTHER" id="PTHR11019">
    <property type="entry name" value="HTH-TYPE TRANSCRIPTIONAL REGULATOR NIMR"/>
    <property type="match status" value="1"/>
</dbReference>
<proteinExistence type="predicted"/>
<dbReference type="AlphaFoldDB" id="A0A395LSL9"/>
<evidence type="ECO:0000313" key="8">
    <source>
        <dbReference type="Proteomes" id="UP000254101"/>
    </source>
</evidence>
<keyword evidence="2" id="KW-0805">Transcription regulation</keyword>
<dbReference type="Gene3D" id="2.60.120.10">
    <property type="entry name" value="Jelly Rolls"/>
    <property type="match status" value="1"/>
</dbReference>
<gene>
    <name evidence="7" type="ORF">DL238_13035</name>
</gene>
<feature type="domain" description="HTH araC/xylS-type" evidence="6">
    <location>
        <begin position="152"/>
        <end position="252"/>
    </location>
</feature>
<dbReference type="EMBL" id="QRBB01000001">
    <property type="protein sequence ID" value="RDS78434.1"/>
    <property type="molecule type" value="Genomic_DNA"/>
</dbReference>
<evidence type="ECO:0000256" key="2">
    <source>
        <dbReference type="ARBA" id="ARBA00023015"/>
    </source>
</evidence>
<dbReference type="FunFam" id="1.10.10.60:FF:000132">
    <property type="entry name" value="AraC family transcriptional regulator"/>
    <property type="match status" value="1"/>
</dbReference>
<evidence type="ECO:0000259" key="6">
    <source>
        <dbReference type="PROSITE" id="PS01124"/>
    </source>
</evidence>
<accession>A0A395LSL9</accession>
<dbReference type="InterPro" id="IPR018062">
    <property type="entry name" value="HTH_AraC-typ_CS"/>
</dbReference>
<dbReference type="PROSITE" id="PS01124">
    <property type="entry name" value="HTH_ARAC_FAMILY_2"/>
    <property type="match status" value="1"/>
</dbReference>
<comment type="caution">
    <text evidence="7">The sequence shown here is derived from an EMBL/GenBank/DDBJ whole genome shotgun (WGS) entry which is preliminary data.</text>
</comment>
<dbReference type="CDD" id="cd06124">
    <property type="entry name" value="cupin_NimR-like_N"/>
    <property type="match status" value="1"/>
</dbReference>
<name>A0A395LSL9_9SPHN</name>
<dbReference type="GO" id="GO:0003700">
    <property type="term" value="F:DNA-binding transcription factor activity"/>
    <property type="evidence" value="ECO:0007669"/>
    <property type="project" value="InterPro"/>
</dbReference>
<keyword evidence="1" id="KW-0678">Repressor</keyword>
<dbReference type="Pfam" id="PF12833">
    <property type="entry name" value="HTH_18"/>
    <property type="match status" value="1"/>
</dbReference>
<keyword evidence="5" id="KW-0804">Transcription</keyword>
<dbReference type="InterPro" id="IPR018060">
    <property type="entry name" value="HTH_AraC"/>
</dbReference>
<dbReference type="Pfam" id="PF02311">
    <property type="entry name" value="AraC_binding"/>
    <property type="match status" value="1"/>
</dbReference>
<sequence>MQHSFDILARKQPVVVLVDEYPSGYLDPLHQHDHIQVLYASAGVMSVRTPDISYVIPPQRAVWIPANTDHEVYCRGPVSLRTLYLEPELKARGHNCRAFEVSDFLRALILEAAKLDSPADENGRAGRIIALLLEEIERMPDAPYQVNMPRDPRLLKICEALLKDPSCTRDIDDWAKEIGMGRRTLTRSFKAETGMGLAVWRQQVRLMEALSLLSEGMSITRAAYEVGYESASGFSAMFRRTFGQSPRQYLGS</sequence>
<dbReference type="Gene3D" id="1.10.10.60">
    <property type="entry name" value="Homeodomain-like"/>
    <property type="match status" value="1"/>
</dbReference>